<dbReference type="GO" id="GO:0004089">
    <property type="term" value="F:carbonate dehydratase activity"/>
    <property type="evidence" value="ECO:0007669"/>
    <property type="project" value="UniProtKB-EC"/>
</dbReference>
<dbReference type="PROSITE" id="PS51144">
    <property type="entry name" value="ALPHA_CA_2"/>
    <property type="match status" value="1"/>
</dbReference>
<dbReference type="InterPro" id="IPR036398">
    <property type="entry name" value="CA_dom_sf"/>
</dbReference>
<feature type="chain" id="PRO_5025505222" description="carbonic anhydrase" evidence="7">
    <location>
        <begin position="23"/>
        <end position="309"/>
    </location>
</feature>
<evidence type="ECO:0000256" key="5">
    <source>
        <dbReference type="ARBA" id="ARBA00023239"/>
    </source>
</evidence>
<organism evidence="9 10">
    <name type="scientific">Amphibalanus amphitrite</name>
    <name type="common">Striped barnacle</name>
    <name type="synonym">Balanus amphitrite</name>
    <dbReference type="NCBI Taxonomy" id="1232801"/>
    <lineage>
        <taxon>Eukaryota</taxon>
        <taxon>Metazoa</taxon>
        <taxon>Ecdysozoa</taxon>
        <taxon>Arthropoda</taxon>
        <taxon>Crustacea</taxon>
        <taxon>Multicrustacea</taxon>
        <taxon>Cirripedia</taxon>
        <taxon>Thoracica</taxon>
        <taxon>Thoracicalcarea</taxon>
        <taxon>Balanomorpha</taxon>
        <taxon>Balanoidea</taxon>
        <taxon>Balanidae</taxon>
        <taxon>Amphibalaninae</taxon>
        <taxon>Amphibalanus</taxon>
    </lineage>
</organism>
<feature type="signal peptide" evidence="7">
    <location>
        <begin position="1"/>
        <end position="22"/>
    </location>
</feature>
<dbReference type="EMBL" id="VIIS01000288">
    <property type="protein sequence ID" value="KAF0310857.1"/>
    <property type="molecule type" value="Genomic_DNA"/>
</dbReference>
<comment type="similarity">
    <text evidence="1">Belongs to the alpha-carbonic anhydrase family.</text>
</comment>
<evidence type="ECO:0000256" key="6">
    <source>
        <dbReference type="ARBA" id="ARBA00048348"/>
    </source>
</evidence>
<dbReference type="CDD" id="cd00326">
    <property type="entry name" value="alpha_CA"/>
    <property type="match status" value="1"/>
</dbReference>
<dbReference type="InterPro" id="IPR023561">
    <property type="entry name" value="Carbonic_anhydrase_a-class"/>
</dbReference>
<dbReference type="Pfam" id="PF00194">
    <property type="entry name" value="Carb_anhydrase"/>
    <property type="match status" value="1"/>
</dbReference>
<name>A0A6A4WUP1_AMPAM</name>
<evidence type="ECO:0000256" key="2">
    <source>
        <dbReference type="ARBA" id="ARBA00012925"/>
    </source>
</evidence>
<gene>
    <name evidence="9" type="primary">Ca12_1</name>
    <name evidence="9" type="ORF">FJT64_018278</name>
</gene>
<protein>
    <recommendedName>
        <fullName evidence="2">carbonic anhydrase</fullName>
        <ecNumber evidence="2">4.2.1.1</ecNumber>
    </recommendedName>
</protein>
<feature type="domain" description="Alpha-carbonic anhydrase" evidence="8">
    <location>
        <begin position="28"/>
        <end position="300"/>
    </location>
</feature>
<evidence type="ECO:0000256" key="7">
    <source>
        <dbReference type="SAM" id="SignalP"/>
    </source>
</evidence>
<dbReference type="AlphaFoldDB" id="A0A6A4WUP1"/>
<evidence type="ECO:0000256" key="4">
    <source>
        <dbReference type="ARBA" id="ARBA00022833"/>
    </source>
</evidence>
<reference evidence="9 10" key="1">
    <citation type="submission" date="2019-07" db="EMBL/GenBank/DDBJ databases">
        <title>Draft genome assembly of a fouling barnacle, Amphibalanus amphitrite (Darwin, 1854): The first reference genome for Thecostraca.</title>
        <authorList>
            <person name="Kim W."/>
        </authorList>
    </citation>
    <scope>NUCLEOTIDE SEQUENCE [LARGE SCALE GENOMIC DNA]</scope>
    <source>
        <strain evidence="9">SNU_AA5</strain>
        <tissue evidence="9">Soma without cirri and trophi</tissue>
    </source>
</reference>
<comment type="caution">
    <text evidence="9">The sequence shown here is derived from an EMBL/GenBank/DDBJ whole genome shotgun (WGS) entry which is preliminary data.</text>
</comment>
<dbReference type="SUPFAM" id="SSF51069">
    <property type="entry name" value="Carbonic anhydrase"/>
    <property type="match status" value="1"/>
</dbReference>
<keyword evidence="7" id="KW-0732">Signal</keyword>
<evidence type="ECO:0000313" key="9">
    <source>
        <dbReference type="EMBL" id="KAF0310857.1"/>
    </source>
</evidence>
<evidence type="ECO:0000256" key="3">
    <source>
        <dbReference type="ARBA" id="ARBA00022723"/>
    </source>
</evidence>
<accession>A0A6A4WUP1</accession>
<comment type="catalytic activity">
    <reaction evidence="6">
        <text>hydrogencarbonate + H(+) = CO2 + H2O</text>
        <dbReference type="Rhea" id="RHEA:10748"/>
        <dbReference type="ChEBI" id="CHEBI:15377"/>
        <dbReference type="ChEBI" id="CHEBI:15378"/>
        <dbReference type="ChEBI" id="CHEBI:16526"/>
        <dbReference type="ChEBI" id="CHEBI:17544"/>
        <dbReference type="EC" id="4.2.1.1"/>
    </reaction>
</comment>
<keyword evidence="5" id="KW-0456">Lyase</keyword>
<keyword evidence="3" id="KW-0479">Metal-binding</keyword>
<dbReference type="InterPro" id="IPR001148">
    <property type="entry name" value="CA_dom"/>
</dbReference>
<dbReference type="GO" id="GO:0008270">
    <property type="term" value="F:zinc ion binding"/>
    <property type="evidence" value="ECO:0007669"/>
    <property type="project" value="InterPro"/>
</dbReference>
<dbReference type="PANTHER" id="PTHR18952">
    <property type="entry name" value="CARBONIC ANHYDRASE"/>
    <property type="match status" value="1"/>
</dbReference>
<dbReference type="Gene3D" id="3.10.200.10">
    <property type="entry name" value="Alpha carbonic anhydrase"/>
    <property type="match status" value="1"/>
</dbReference>
<dbReference type="EC" id="4.2.1.1" evidence="2"/>
<dbReference type="SMART" id="SM01057">
    <property type="entry name" value="Carb_anhydrase"/>
    <property type="match status" value="1"/>
</dbReference>
<evidence type="ECO:0000256" key="1">
    <source>
        <dbReference type="ARBA" id="ARBA00010718"/>
    </source>
</evidence>
<evidence type="ECO:0000259" key="8">
    <source>
        <dbReference type="PROSITE" id="PS51144"/>
    </source>
</evidence>
<proteinExistence type="inferred from homology"/>
<dbReference type="OrthoDB" id="429145at2759"/>
<keyword evidence="10" id="KW-1185">Reference proteome</keyword>
<sequence length="309" mass="34141">MSQPLPARQLVLSLLLAASVIGQEAPVDLWSYSSPASWGRTFPFCSAPLHLQSPIALTVDRVVLTPPLKVIADPGAHDWVVEVGNDGRRLELNVTMDPRARGASPTYPIQLVIDNAPLRGTYNLTMLHFHWGDQFGSPGSEHAAGDKFFDAEAHFVFFDASFPNLEAAQEVPGKVAVVAVLLNREGNFSGPTFPTFGLQNNMDQLATRDSHFSFRADLRQLQALLRVVLSRMFTYFGSLTTPPCTPGVVWMVSSVETDISGSFLDCLTTQVYQDRFRLQRLVNNRRPLQQRSNRVVFKQISLGSDGLLA</sequence>
<dbReference type="PANTHER" id="PTHR18952:SF265">
    <property type="entry name" value="CARBONIC ANHYDRASE"/>
    <property type="match status" value="1"/>
</dbReference>
<keyword evidence="4" id="KW-0862">Zinc</keyword>
<dbReference type="Proteomes" id="UP000440578">
    <property type="component" value="Unassembled WGS sequence"/>
</dbReference>
<evidence type="ECO:0000313" key="10">
    <source>
        <dbReference type="Proteomes" id="UP000440578"/>
    </source>
</evidence>